<organism evidence="1 2">
    <name type="scientific">Streptomyces albireticuli</name>
    <dbReference type="NCBI Taxonomy" id="1940"/>
    <lineage>
        <taxon>Bacteria</taxon>
        <taxon>Bacillati</taxon>
        <taxon>Actinomycetota</taxon>
        <taxon>Actinomycetes</taxon>
        <taxon>Kitasatosporales</taxon>
        <taxon>Streptomycetaceae</taxon>
        <taxon>Streptomyces</taxon>
    </lineage>
</organism>
<dbReference type="EMBL" id="CP021744">
    <property type="protein sequence ID" value="ARZ65977.1"/>
    <property type="molecule type" value="Genomic_DNA"/>
</dbReference>
<sequence>MGCTPVVGRPAAIGVAVKQNFGFGGQNSAVVFGSA</sequence>
<gene>
    <name evidence="1" type="ORF">SMD11_0311</name>
</gene>
<dbReference type="AlphaFoldDB" id="A0A1Z2KV94"/>
<evidence type="ECO:0008006" key="3">
    <source>
        <dbReference type="Google" id="ProtNLM"/>
    </source>
</evidence>
<protein>
    <recommendedName>
        <fullName evidence="3">Beta-ketoacyl synthase C-terminal domain-containing protein</fullName>
    </recommendedName>
</protein>
<dbReference type="KEGG" id="salj:SMD11_0311"/>
<evidence type="ECO:0000313" key="2">
    <source>
        <dbReference type="Proteomes" id="UP000195755"/>
    </source>
</evidence>
<accession>A0A1Z2KV94</accession>
<proteinExistence type="predicted"/>
<evidence type="ECO:0000313" key="1">
    <source>
        <dbReference type="EMBL" id="ARZ65977.1"/>
    </source>
</evidence>
<name>A0A1Z2KV94_9ACTN</name>
<dbReference type="Proteomes" id="UP000195755">
    <property type="component" value="Chromosome"/>
</dbReference>
<reference evidence="1 2" key="1">
    <citation type="submission" date="2017-06" db="EMBL/GenBank/DDBJ databases">
        <title>Streptomyces albireticuli Genome sequencing and assembly.</title>
        <authorList>
            <person name="Wang Y."/>
            <person name="Du B."/>
            <person name="Ding Y."/>
            <person name="Liu H."/>
            <person name="Hou Q."/>
            <person name="Liu K."/>
            <person name="Yao L."/>
            <person name="Wang C."/>
        </authorList>
    </citation>
    <scope>NUCLEOTIDE SEQUENCE [LARGE SCALE GENOMIC DNA]</scope>
    <source>
        <strain evidence="1 2">MDJK11</strain>
    </source>
</reference>